<organism evidence="3 4">
    <name type="scientific">Cuscuta australis</name>
    <dbReference type="NCBI Taxonomy" id="267555"/>
    <lineage>
        <taxon>Eukaryota</taxon>
        <taxon>Viridiplantae</taxon>
        <taxon>Streptophyta</taxon>
        <taxon>Embryophyta</taxon>
        <taxon>Tracheophyta</taxon>
        <taxon>Spermatophyta</taxon>
        <taxon>Magnoliopsida</taxon>
        <taxon>eudicotyledons</taxon>
        <taxon>Gunneridae</taxon>
        <taxon>Pentapetalae</taxon>
        <taxon>asterids</taxon>
        <taxon>lamiids</taxon>
        <taxon>Solanales</taxon>
        <taxon>Convolvulaceae</taxon>
        <taxon>Cuscuteae</taxon>
        <taxon>Cuscuta</taxon>
        <taxon>Cuscuta subgen. Grammica</taxon>
        <taxon>Cuscuta sect. Cleistogrammica</taxon>
    </lineage>
</organism>
<dbReference type="Pfam" id="PF14214">
    <property type="entry name" value="Helitron_like_N"/>
    <property type="match status" value="1"/>
</dbReference>
<evidence type="ECO:0000313" key="3">
    <source>
        <dbReference type="EMBL" id="RAL48753.1"/>
    </source>
</evidence>
<feature type="domain" description="Helitron helicase-like" evidence="2">
    <location>
        <begin position="207"/>
        <end position="370"/>
    </location>
</feature>
<dbReference type="AlphaFoldDB" id="A0A328DXC7"/>
<evidence type="ECO:0000259" key="2">
    <source>
        <dbReference type="Pfam" id="PF14214"/>
    </source>
</evidence>
<sequence>MDGNIDTSQNNGRAAPQFTLSGHNHHHITSLLPLEGVRPRFTQLYIYDTQNEIANRMAHFSKGKSTLTTNTSLVEDLKNMIDEHNVLAQSFRRARDFMNSDPTSNVSLRLLRSRARDSRNYNIPTVDEVVALVVGDFNSSNEERDIIVTKRNGFLQKIHETHTAFIPLQYPLLFPFGEDGYQENIPIRESFWVNKEVKRPRILVREFVAFRLHERENDGGILLNAQRLYLQFLVDAYTIVEAQRIQWFKFNQDQFRGNMMSGLEESVIRGDIESVASGQRIILPSSFTGGMRYMFNNGQDAMAICRRYGYPDLFITITCNPQWPEIARFMTRTKSKAEDRPDIESRVFKMKLDELEKDLKNRRIFGEVIAGNFMKFRILIPFKYKKLVVCWTLNIKVTLISLNIVFRFVHC</sequence>
<dbReference type="Proteomes" id="UP000249390">
    <property type="component" value="Unassembled WGS sequence"/>
</dbReference>
<reference evidence="3 4" key="1">
    <citation type="submission" date="2018-06" db="EMBL/GenBank/DDBJ databases">
        <title>The Genome of Cuscuta australis (Dodder) Provides Insight into the Evolution of Plant Parasitism.</title>
        <authorList>
            <person name="Liu H."/>
        </authorList>
    </citation>
    <scope>NUCLEOTIDE SEQUENCE [LARGE SCALE GENOMIC DNA]</scope>
    <source>
        <strain evidence="4">cv. Yunnan</strain>
        <tissue evidence="3">Vines</tissue>
    </source>
</reference>
<gene>
    <name evidence="3" type="ORF">DM860_001073</name>
</gene>
<name>A0A328DXC7_9ASTE</name>
<proteinExistence type="predicted"/>
<dbReference type="InterPro" id="IPR025476">
    <property type="entry name" value="Helitron_helicase-like"/>
</dbReference>
<dbReference type="EMBL" id="NQVE01000097">
    <property type="protein sequence ID" value="RAL48753.1"/>
    <property type="molecule type" value="Genomic_DNA"/>
</dbReference>
<evidence type="ECO:0000313" key="4">
    <source>
        <dbReference type="Proteomes" id="UP000249390"/>
    </source>
</evidence>
<dbReference type="PANTHER" id="PTHR45786">
    <property type="entry name" value="DNA BINDING PROTEIN-LIKE"/>
    <property type="match status" value="1"/>
</dbReference>
<protein>
    <recommendedName>
        <fullName evidence="2">Helitron helicase-like domain-containing protein</fullName>
    </recommendedName>
</protein>
<dbReference type="PANTHER" id="PTHR45786:SF74">
    <property type="entry name" value="ATP-DEPENDENT DNA HELICASE"/>
    <property type="match status" value="1"/>
</dbReference>
<evidence type="ECO:0000256" key="1">
    <source>
        <dbReference type="SAM" id="MobiDB-lite"/>
    </source>
</evidence>
<keyword evidence="4" id="KW-1185">Reference proteome</keyword>
<comment type="caution">
    <text evidence="3">The sequence shown here is derived from an EMBL/GenBank/DDBJ whole genome shotgun (WGS) entry which is preliminary data.</text>
</comment>
<accession>A0A328DXC7</accession>
<feature type="region of interest" description="Disordered" evidence="1">
    <location>
        <begin position="1"/>
        <end position="20"/>
    </location>
</feature>